<dbReference type="NCBIfam" id="NF047322">
    <property type="entry name" value="HK_morpho_MacS"/>
    <property type="match status" value="1"/>
</dbReference>
<keyword evidence="1" id="KW-0808">Transferase</keyword>
<dbReference type="InterPro" id="IPR045975">
    <property type="entry name" value="DUF5931"/>
</dbReference>
<keyword evidence="2 8" id="KW-0418">Kinase</keyword>
<dbReference type="GO" id="GO:0016301">
    <property type="term" value="F:kinase activity"/>
    <property type="evidence" value="ECO:0007669"/>
    <property type="project" value="UniProtKB-KW"/>
</dbReference>
<evidence type="ECO:0000256" key="3">
    <source>
        <dbReference type="ARBA" id="ARBA00023012"/>
    </source>
</evidence>
<dbReference type="RefSeq" id="WP_030136359.1">
    <property type="nucleotide sequence ID" value="NZ_LK021338.1"/>
</dbReference>
<keyword evidence="5" id="KW-0472">Membrane</keyword>
<feature type="domain" description="DUF5931" evidence="7">
    <location>
        <begin position="10"/>
        <end position="172"/>
    </location>
</feature>
<feature type="transmembrane region" description="Helical" evidence="5">
    <location>
        <begin position="42"/>
        <end position="64"/>
    </location>
</feature>
<gene>
    <name evidence="8" type="ORF">BN1047_02900</name>
</gene>
<dbReference type="SUPFAM" id="SSF55874">
    <property type="entry name" value="ATPase domain of HSP90 chaperone/DNA topoisomerase II/histidine kinase"/>
    <property type="match status" value="1"/>
</dbReference>
<dbReference type="Gene3D" id="3.30.565.10">
    <property type="entry name" value="Histidine kinase-like ATPase, C-terminal domain"/>
    <property type="match status" value="1"/>
</dbReference>
<dbReference type="Pfam" id="PF19354">
    <property type="entry name" value="DUF5931"/>
    <property type="match status" value="1"/>
</dbReference>
<keyword evidence="5" id="KW-0812">Transmembrane</keyword>
<dbReference type="PANTHER" id="PTHR24421">
    <property type="entry name" value="NITRATE/NITRITE SENSOR PROTEIN NARX-RELATED"/>
    <property type="match status" value="1"/>
</dbReference>
<dbReference type="InterPro" id="IPR003594">
    <property type="entry name" value="HATPase_dom"/>
</dbReference>
<dbReference type="Pfam" id="PF02518">
    <property type="entry name" value="HATPase_c"/>
    <property type="match status" value="1"/>
</dbReference>
<dbReference type="GO" id="GO:0000160">
    <property type="term" value="P:phosphorelay signal transduction system"/>
    <property type="evidence" value="ECO:0007669"/>
    <property type="project" value="UniProtKB-KW"/>
</dbReference>
<keyword evidence="3" id="KW-0902">Two-component regulatory system</keyword>
<dbReference type="Proteomes" id="UP000028864">
    <property type="component" value="Unassembled WGS sequence"/>
</dbReference>
<evidence type="ECO:0000313" key="8">
    <source>
        <dbReference type="EMBL" id="CDQ45013.1"/>
    </source>
</evidence>
<evidence type="ECO:0000259" key="6">
    <source>
        <dbReference type="Pfam" id="PF02518"/>
    </source>
</evidence>
<keyword evidence="5" id="KW-1133">Transmembrane helix</keyword>
<accession>A0AAV2WM90</accession>
<feature type="transmembrane region" description="Helical" evidence="5">
    <location>
        <begin position="71"/>
        <end position="91"/>
    </location>
</feature>
<sequence>MIAATADPVAPLWRAAQVFRLLSWSYALYFQVSKYHELDRPGLSWVLFGLLTVWTIACGAAYLGGFGRRRGWVIAEAAVVIAFMGSTLMVASGQWVLDNQSWPTTLWATNAVVSAAILAGPAAGMVMGLAVMGTAAALKGAIAVDLVRSPTILIELAVGLAVGMAATTARRAHAELERATRLSAALAERERLSRQVHDGVMQVLAMVARRGREIGGETAELAEAAGEQERALRRLLSTEDTLAVQAPVTTSDLGALLRRHSADRVSVSVPAEAVYLDSAVAAEVEAAVVNALTNVERHAGPQARAFVLLEDLGAEVVVSIRDDGPGIPEGRLAVAVAEGRVGVSKSIQGRMAALGGRADLTTPPSGGTEWELTVPRSGKGGH</sequence>
<feature type="region of interest" description="Disordered" evidence="4">
    <location>
        <begin position="356"/>
        <end position="382"/>
    </location>
</feature>
<name>A0AAV2WM90_MYCNE</name>
<evidence type="ECO:0000256" key="4">
    <source>
        <dbReference type="SAM" id="MobiDB-lite"/>
    </source>
</evidence>
<evidence type="ECO:0000256" key="1">
    <source>
        <dbReference type="ARBA" id="ARBA00022679"/>
    </source>
</evidence>
<dbReference type="InterPro" id="IPR050482">
    <property type="entry name" value="Sensor_HK_TwoCompSys"/>
</dbReference>
<dbReference type="EMBL" id="LK021338">
    <property type="protein sequence ID" value="CDQ45013.1"/>
    <property type="molecule type" value="Genomic_DNA"/>
</dbReference>
<feature type="transmembrane region" description="Helical" evidence="5">
    <location>
        <begin position="150"/>
        <end position="169"/>
    </location>
</feature>
<feature type="transmembrane region" description="Helical" evidence="5">
    <location>
        <begin position="111"/>
        <end position="138"/>
    </location>
</feature>
<dbReference type="PANTHER" id="PTHR24421:SF61">
    <property type="entry name" value="OXYGEN SENSOR HISTIDINE KINASE NREB"/>
    <property type="match status" value="1"/>
</dbReference>
<evidence type="ECO:0000259" key="7">
    <source>
        <dbReference type="Pfam" id="PF19354"/>
    </source>
</evidence>
<protein>
    <submittedName>
        <fullName evidence="8">Signal transduction histidine kinase</fullName>
    </submittedName>
</protein>
<reference evidence="8" key="1">
    <citation type="submission" date="2014-05" db="EMBL/GenBank/DDBJ databases">
        <authorList>
            <person name="Urmite Genomes"/>
        </authorList>
    </citation>
    <scope>NUCLEOTIDE SEQUENCE</scope>
    <source>
        <strain evidence="8">DSM 44074</strain>
    </source>
</reference>
<feature type="domain" description="Histidine kinase/HSP90-like ATPase" evidence="6">
    <location>
        <begin position="284"/>
        <end position="376"/>
    </location>
</feature>
<evidence type="ECO:0000256" key="2">
    <source>
        <dbReference type="ARBA" id="ARBA00022777"/>
    </source>
</evidence>
<evidence type="ECO:0000313" key="9">
    <source>
        <dbReference type="Proteomes" id="UP000028864"/>
    </source>
</evidence>
<reference evidence="8" key="2">
    <citation type="submission" date="2015-09" db="EMBL/GenBank/DDBJ databases">
        <title>Draft genome sequence of Mycobacterium neoaurum DSM 44074.</title>
        <authorList>
            <person name="Croce O."/>
            <person name="Robert C."/>
            <person name="Raoult D."/>
            <person name="Drancourt M."/>
        </authorList>
    </citation>
    <scope>NUCLEOTIDE SEQUENCE</scope>
    <source>
        <strain evidence="8">DSM 44074</strain>
    </source>
</reference>
<evidence type="ECO:0000256" key="5">
    <source>
        <dbReference type="SAM" id="Phobius"/>
    </source>
</evidence>
<dbReference type="InterPro" id="IPR036890">
    <property type="entry name" value="HATPase_C_sf"/>
</dbReference>
<proteinExistence type="predicted"/>
<organism evidence="8 9">
    <name type="scientific">Mycolicibacterium neoaurum</name>
    <name type="common">Mycobacterium neoaurum</name>
    <dbReference type="NCBI Taxonomy" id="1795"/>
    <lineage>
        <taxon>Bacteria</taxon>
        <taxon>Bacillati</taxon>
        <taxon>Actinomycetota</taxon>
        <taxon>Actinomycetes</taxon>
        <taxon>Mycobacteriales</taxon>
        <taxon>Mycobacteriaceae</taxon>
        <taxon>Mycolicibacterium</taxon>
    </lineage>
</organism>
<dbReference type="AlphaFoldDB" id="A0AAV2WM90"/>